<organism evidence="1 2">
    <name type="scientific">Glossina austeni</name>
    <name type="common">Savannah tsetse fly</name>
    <dbReference type="NCBI Taxonomy" id="7395"/>
    <lineage>
        <taxon>Eukaryota</taxon>
        <taxon>Metazoa</taxon>
        <taxon>Ecdysozoa</taxon>
        <taxon>Arthropoda</taxon>
        <taxon>Hexapoda</taxon>
        <taxon>Insecta</taxon>
        <taxon>Pterygota</taxon>
        <taxon>Neoptera</taxon>
        <taxon>Endopterygota</taxon>
        <taxon>Diptera</taxon>
        <taxon>Brachycera</taxon>
        <taxon>Muscomorpha</taxon>
        <taxon>Hippoboscoidea</taxon>
        <taxon>Glossinidae</taxon>
        <taxon>Glossina</taxon>
    </lineage>
</organism>
<protein>
    <submittedName>
        <fullName evidence="1">Uncharacterized protein</fullName>
    </submittedName>
</protein>
<dbReference type="Proteomes" id="UP000078200">
    <property type="component" value="Unassembled WGS sequence"/>
</dbReference>
<dbReference type="EnsemblMetazoa" id="GAUT045754-RA">
    <property type="protein sequence ID" value="GAUT045754-PA"/>
    <property type="gene ID" value="GAUT045754"/>
</dbReference>
<name>A0A1A9VS36_GLOAU</name>
<keyword evidence="2" id="KW-1185">Reference proteome</keyword>
<proteinExistence type="predicted"/>
<reference evidence="1" key="1">
    <citation type="submission" date="2020-05" db="UniProtKB">
        <authorList>
            <consortium name="EnsemblMetazoa"/>
        </authorList>
    </citation>
    <scope>IDENTIFICATION</scope>
    <source>
        <strain evidence="1">TTRI</strain>
    </source>
</reference>
<sequence length="180" mass="19988">MSFPNPDPDAVAENFTESSKLWCSVESIEVGNMQQAQILIANVRQRKFRKRQRLTAIGPISTSEPELISADTLLNKRANVTFFSNLGSLRITRSMVAEVKEPVFSEKVVSFTSLSESTFEARMRLSDKDINSPKLTLGLAWAAAGETNCCRICFFSAAFFLTGVELLRFLRGEGEPTSHS</sequence>
<evidence type="ECO:0000313" key="1">
    <source>
        <dbReference type="EnsemblMetazoa" id="GAUT045754-PA"/>
    </source>
</evidence>
<dbReference type="AlphaFoldDB" id="A0A1A9VS36"/>
<accession>A0A1A9VS36</accession>
<evidence type="ECO:0000313" key="2">
    <source>
        <dbReference type="Proteomes" id="UP000078200"/>
    </source>
</evidence>
<dbReference type="VEuPathDB" id="VectorBase:GAUT045754"/>